<keyword evidence="2 7" id="KW-0732">Signal</keyword>
<dbReference type="SUPFAM" id="SSF48726">
    <property type="entry name" value="Immunoglobulin"/>
    <property type="match status" value="1"/>
</dbReference>
<dbReference type="RefSeq" id="XP_019207653.1">
    <property type="nucleotide sequence ID" value="XM_019352108.2"/>
</dbReference>
<reference evidence="9" key="3">
    <citation type="submission" date="2025-09" db="UniProtKB">
        <authorList>
            <consortium name="Ensembl"/>
        </authorList>
    </citation>
    <scope>IDENTIFICATION</scope>
</reference>
<dbReference type="SMART" id="SM00409">
    <property type="entry name" value="IG"/>
    <property type="match status" value="1"/>
</dbReference>
<evidence type="ECO:0000313" key="10">
    <source>
        <dbReference type="Proteomes" id="UP000005207"/>
    </source>
</evidence>
<evidence type="ECO:0000256" key="1">
    <source>
        <dbReference type="ARBA" id="ARBA00004370"/>
    </source>
</evidence>
<dbReference type="Proteomes" id="UP000005207">
    <property type="component" value="Linkage group LG23"/>
</dbReference>
<reference evidence="10" key="1">
    <citation type="submission" date="2012-01" db="EMBL/GenBank/DDBJ databases">
        <title>The Genome Sequence of Oreochromis niloticus (Nile Tilapia).</title>
        <authorList>
            <consortium name="Broad Institute Genome Assembly Team"/>
            <consortium name="Broad Institute Sequencing Platform"/>
            <person name="Di Palma F."/>
            <person name="Johnson J."/>
            <person name="Lander E.S."/>
            <person name="Lindblad-Toh K."/>
        </authorList>
    </citation>
    <scope>NUCLEOTIDE SEQUENCE [LARGE SCALE GENOMIC DNA]</scope>
</reference>
<evidence type="ECO:0000256" key="7">
    <source>
        <dbReference type="SAM" id="SignalP"/>
    </source>
</evidence>
<feature type="compositionally biased region" description="Basic and acidic residues" evidence="5">
    <location>
        <begin position="344"/>
        <end position="353"/>
    </location>
</feature>
<feature type="compositionally biased region" description="Polar residues" evidence="5">
    <location>
        <begin position="494"/>
        <end position="507"/>
    </location>
</feature>
<evidence type="ECO:0000313" key="9">
    <source>
        <dbReference type="Ensembl" id="ENSONIP00000058031.1"/>
    </source>
</evidence>
<evidence type="ECO:0000256" key="5">
    <source>
        <dbReference type="SAM" id="MobiDB-lite"/>
    </source>
</evidence>
<keyword evidence="3 6" id="KW-0472">Membrane</keyword>
<keyword evidence="4" id="KW-0325">Glycoprotein</keyword>
<feature type="compositionally biased region" description="Basic and acidic residues" evidence="5">
    <location>
        <begin position="401"/>
        <end position="427"/>
    </location>
</feature>
<dbReference type="InterPro" id="IPR003599">
    <property type="entry name" value="Ig_sub"/>
</dbReference>
<evidence type="ECO:0000256" key="2">
    <source>
        <dbReference type="ARBA" id="ARBA00022729"/>
    </source>
</evidence>
<dbReference type="InterPro" id="IPR007110">
    <property type="entry name" value="Ig-like_dom"/>
</dbReference>
<sequence length="507" mass="54244">MPWFKRMLRSLGLGILLLSVGLVLSDTFKKVGDKVVLSPGSVSDRITSITWKHGPDIAVEWYGGEIVAYRDFRGRCEVSTSTGALTISNLTVKDSGIYTAEINNRVMSPTKITVISAVPKPTVSKSCNPEMTICTLTCEASITDDTKPVTYSWVIGDSQTPQPSSSQLRIAKNDTGSVEKSISCQLENPVSSERSDNIIISFASGDPLHWIIPVVVAVIAAALLGAGIGFFLWKKNKKGHLEIAPQNVANTSEETVPLVDIKPNGAVVPAPEIHNENELESADDENEGEIAPQNVANTPEETVPLVDIKPNGAVVPAPEIHNENELESTDDENEGEKFTTISEVKVESGKDQKPAASTDSSSKPETSKTTSEVKNEPSQDQTPAASTDSSSKPDMPALDSKSNETSDSEAKPETETSKTTSEVKNEPSQDQTPAASTDSSSKPETSKTTSEVKDEPSQDQTPTASTDSSSKPDMPALDSQSNETSDSEAKPETDNLQEPQQGPERTT</sequence>
<feature type="compositionally biased region" description="Low complexity" evidence="5">
    <location>
        <begin position="357"/>
        <end position="370"/>
    </location>
</feature>
<comment type="subcellular location">
    <subcellularLocation>
        <location evidence="1">Membrane</location>
    </subcellularLocation>
</comment>
<keyword evidence="6" id="KW-0812">Transmembrane</keyword>
<dbReference type="OrthoDB" id="8741746at2759"/>
<feature type="compositionally biased region" description="Polar residues" evidence="5">
    <location>
        <begin position="458"/>
        <end position="471"/>
    </location>
</feature>
<feature type="compositionally biased region" description="Acidic residues" evidence="5">
    <location>
        <begin position="325"/>
        <end position="334"/>
    </location>
</feature>
<dbReference type="GO" id="GO:0016020">
    <property type="term" value="C:membrane"/>
    <property type="evidence" value="ECO:0007669"/>
    <property type="project" value="UniProtKB-SubCell"/>
</dbReference>
<dbReference type="PANTHER" id="PTHR12080">
    <property type="entry name" value="SIGNALING LYMPHOCYTIC ACTIVATION MOLECULE"/>
    <property type="match status" value="1"/>
</dbReference>
<feature type="compositionally biased region" description="Low complexity" evidence="5">
    <location>
        <begin position="436"/>
        <end position="449"/>
    </location>
</feature>
<feature type="compositionally biased region" description="Polar residues" evidence="5">
    <location>
        <begin position="378"/>
        <end position="392"/>
    </location>
</feature>
<evidence type="ECO:0000256" key="4">
    <source>
        <dbReference type="ARBA" id="ARBA00023180"/>
    </source>
</evidence>
<dbReference type="InterPro" id="IPR015631">
    <property type="entry name" value="CD2/SLAM_rcpt"/>
</dbReference>
<dbReference type="GeneID" id="100712466"/>
<dbReference type="InParanoid" id="A0A669DHY2"/>
<organism evidence="9 10">
    <name type="scientific">Oreochromis niloticus</name>
    <name type="common">Nile tilapia</name>
    <name type="synonym">Tilapia nilotica</name>
    <dbReference type="NCBI Taxonomy" id="8128"/>
    <lineage>
        <taxon>Eukaryota</taxon>
        <taxon>Metazoa</taxon>
        <taxon>Chordata</taxon>
        <taxon>Craniata</taxon>
        <taxon>Vertebrata</taxon>
        <taxon>Euteleostomi</taxon>
        <taxon>Actinopterygii</taxon>
        <taxon>Neopterygii</taxon>
        <taxon>Teleostei</taxon>
        <taxon>Neoteleostei</taxon>
        <taxon>Acanthomorphata</taxon>
        <taxon>Ovalentaria</taxon>
        <taxon>Cichlomorphae</taxon>
        <taxon>Cichliformes</taxon>
        <taxon>Cichlidae</taxon>
        <taxon>African cichlids</taxon>
        <taxon>Pseudocrenilabrinae</taxon>
        <taxon>Oreochromini</taxon>
        <taxon>Oreochromis</taxon>
    </lineage>
</organism>
<reference evidence="9" key="2">
    <citation type="submission" date="2025-08" db="UniProtKB">
        <authorList>
            <consortium name="Ensembl"/>
        </authorList>
    </citation>
    <scope>IDENTIFICATION</scope>
</reference>
<name>A0A669DHY2_ORENI</name>
<dbReference type="KEGG" id="onl:100712466"/>
<proteinExistence type="predicted"/>
<feature type="transmembrane region" description="Helical" evidence="6">
    <location>
        <begin position="210"/>
        <end position="233"/>
    </location>
</feature>
<dbReference type="AlphaFoldDB" id="A0A669DHY2"/>
<gene>
    <name evidence="9" type="primary">LOC100712466</name>
</gene>
<protein>
    <submittedName>
        <fullName evidence="9">CD48 antigen</fullName>
    </submittedName>
</protein>
<dbReference type="InterPro" id="IPR036179">
    <property type="entry name" value="Ig-like_dom_sf"/>
</dbReference>
<dbReference type="Gene3D" id="2.60.40.10">
    <property type="entry name" value="Immunoglobulins"/>
    <property type="match status" value="2"/>
</dbReference>
<dbReference type="InterPro" id="IPR013783">
    <property type="entry name" value="Ig-like_fold"/>
</dbReference>
<evidence type="ECO:0000256" key="3">
    <source>
        <dbReference type="ARBA" id="ARBA00023136"/>
    </source>
</evidence>
<dbReference type="Ensembl" id="ENSONIT00000073844.1">
    <property type="protein sequence ID" value="ENSONIP00000058031.1"/>
    <property type="gene ID" value="ENSONIG00000034745.1"/>
</dbReference>
<feature type="region of interest" description="Disordered" evidence="5">
    <location>
        <begin position="312"/>
        <end position="507"/>
    </location>
</feature>
<dbReference type="GeneTree" id="ENSGT00610000086518"/>
<dbReference type="PROSITE" id="PS50835">
    <property type="entry name" value="IG_LIKE"/>
    <property type="match status" value="1"/>
</dbReference>
<keyword evidence="6" id="KW-1133">Transmembrane helix</keyword>
<accession>A0A669DHY2</accession>
<dbReference type="PANTHER" id="PTHR12080:SF125">
    <property type="entry name" value="CD48 ANTIGEN-LIKE"/>
    <property type="match status" value="1"/>
</dbReference>
<evidence type="ECO:0000259" key="8">
    <source>
        <dbReference type="PROSITE" id="PS50835"/>
    </source>
</evidence>
<feature type="domain" description="Ig-like" evidence="8">
    <location>
        <begin position="109"/>
        <end position="201"/>
    </location>
</feature>
<feature type="signal peptide" evidence="7">
    <location>
        <begin position="1"/>
        <end position="25"/>
    </location>
</feature>
<dbReference type="FunCoup" id="A0A669DHY2">
    <property type="interactions" value="821"/>
</dbReference>
<keyword evidence="10" id="KW-1185">Reference proteome</keyword>
<evidence type="ECO:0000256" key="6">
    <source>
        <dbReference type="SAM" id="Phobius"/>
    </source>
</evidence>
<feature type="chain" id="PRO_5025421529" evidence="7">
    <location>
        <begin position="26"/>
        <end position="507"/>
    </location>
</feature>